<dbReference type="PANTHER" id="PTHR43434:SF3">
    <property type="entry name" value="GMP_IMP NUCLEOTIDASE YRFG"/>
    <property type="match status" value="1"/>
</dbReference>
<dbReference type="SFLD" id="SFLDS00003">
    <property type="entry name" value="Haloacid_Dehalogenase"/>
    <property type="match status" value="1"/>
</dbReference>
<dbReference type="InterPro" id="IPR023214">
    <property type="entry name" value="HAD_sf"/>
</dbReference>
<dbReference type="Proteomes" id="UP001269375">
    <property type="component" value="Unassembled WGS sequence"/>
</dbReference>
<keyword evidence="1" id="KW-0378">Hydrolase</keyword>
<name>A0ABU1GXW3_9GAMM</name>
<dbReference type="CDD" id="cd01427">
    <property type="entry name" value="HAD_like"/>
    <property type="match status" value="1"/>
</dbReference>
<dbReference type="PANTHER" id="PTHR43434">
    <property type="entry name" value="PHOSPHOGLYCOLATE PHOSPHATASE"/>
    <property type="match status" value="1"/>
</dbReference>
<dbReference type="InterPro" id="IPR036412">
    <property type="entry name" value="HAD-like_sf"/>
</dbReference>
<dbReference type="SFLD" id="SFLDG01129">
    <property type="entry name" value="C1.5:_HAD__Beta-PGM__Phosphata"/>
    <property type="match status" value="1"/>
</dbReference>
<keyword evidence="2" id="KW-1185">Reference proteome</keyword>
<gene>
    <name evidence="1" type="ORF">QC825_09915</name>
</gene>
<sequence>MLDWNAIDTVLLDMDGTLLDLHFDSHFWLEHLPRRYRELKKLDEASFETLVTRIRAEHGTLNGYSLDYWSRELDVDIVALKQEVAHLIGFRSDARDFLEWLKVRHPKVILATNADRRSLELKLPLTGLDVYLDDIVSSADLGHAKESAEFWMLLEDRLGLDPARTLLIDDNVHVLEAAREHGVQYLLGILQPNSRSPVKELQEFVALDRFQALMVDAL</sequence>
<organism evidence="1 2">
    <name type="scientific">Larsenimonas suaedae</name>
    <dbReference type="NCBI Taxonomy" id="1851019"/>
    <lineage>
        <taxon>Bacteria</taxon>
        <taxon>Pseudomonadati</taxon>
        <taxon>Pseudomonadota</taxon>
        <taxon>Gammaproteobacteria</taxon>
        <taxon>Oceanospirillales</taxon>
        <taxon>Halomonadaceae</taxon>
        <taxon>Larsenimonas</taxon>
    </lineage>
</organism>
<dbReference type="InterPro" id="IPR006439">
    <property type="entry name" value="HAD-SF_hydro_IA"/>
</dbReference>
<dbReference type="Pfam" id="PF00702">
    <property type="entry name" value="Hydrolase"/>
    <property type="match status" value="1"/>
</dbReference>
<proteinExistence type="predicted"/>
<dbReference type="Gene3D" id="3.40.50.1000">
    <property type="entry name" value="HAD superfamily/HAD-like"/>
    <property type="match status" value="1"/>
</dbReference>
<dbReference type="SUPFAM" id="SSF56784">
    <property type="entry name" value="HAD-like"/>
    <property type="match status" value="1"/>
</dbReference>
<comment type="caution">
    <text evidence="1">The sequence shown here is derived from an EMBL/GenBank/DDBJ whole genome shotgun (WGS) entry which is preliminary data.</text>
</comment>
<dbReference type="EMBL" id="JARWAO010000005">
    <property type="protein sequence ID" value="MDR5896387.1"/>
    <property type="molecule type" value="Genomic_DNA"/>
</dbReference>
<reference evidence="1 2" key="1">
    <citation type="submission" date="2023-04" db="EMBL/GenBank/DDBJ databases">
        <title>A long-awaited taxogenomic arrangement of the family Halomonadaceae.</title>
        <authorList>
            <person name="De La Haba R."/>
            <person name="Chuvochina M."/>
            <person name="Wittouck S."/>
            <person name="Arahal D.R."/>
            <person name="Sanchez-Porro C."/>
            <person name="Hugenholtz P."/>
            <person name="Ventosa A."/>
        </authorList>
    </citation>
    <scope>NUCLEOTIDE SEQUENCE [LARGE SCALE GENOMIC DNA]</scope>
    <source>
        <strain evidence="1 2">DSM 22428</strain>
    </source>
</reference>
<dbReference type="InterPro" id="IPR050155">
    <property type="entry name" value="HAD-like_hydrolase_sf"/>
</dbReference>
<accession>A0ABU1GXW3</accession>
<protein>
    <submittedName>
        <fullName evidence="1">HAD-IA family hydrolase</fullName>
    </submittedName>
</protein>
<dbReference type="NCBIfam" id="TIGR01509">
    <property type="entry name" value="HAD-SF-IA-v3"/>
    <property type="match status" value="1"/>
</dbReference>
<dbReference type="GO" id="GO:0016787">
    <property type="term" value="F:hydrolase activity"/>
    <property type="evidence" value="ECO:0007669"/>
    <property type="project" value="UniProtKB-KW"/>
</dbReference>
<evidence type="ECO:0000313" key="2">
    <source>
        <dbReference type="Proteomes" id="UP001269375"/>
    </source>
</evidence>
<dbReference type="RefSeq" id="WP_251593962.1">
    <property type="nucleotide sequence ID" value="NZ_JAMLJI010000003.1"/>
</dbReference>
<evidence type="ECO:0000313" key="1">
    <source>
        <dbReference type="EMBL" id="MDR5896387.1"/>
    </source>
</evidence>